<sequence>MADLNRWKTGSVPGFTHWMVEPSDKPMAWLTGAGNSIWRGSIQTPYLWPVAVGPLCVRSMPRRHPGNVEPPVQTRYLFVGLPRFELGTFGPP</sequence>
<gene>
    <name evidence="1" type="ORF">METZ01_LOCUS257784</name>
</gene>
<organism evidence="1">
    <name type="scientific">marine metagenome</name>
    <dbReference type="NCBI Taxonomy" id="408172"/>
    <lineage>
        <taxon>unclassified sequences</taxon>
        <taxon>metagenomes</taxon>
        <taxon>ecological metagenomes</taxon>
    </lineage>
</organism>
<dbReference type="AlphaFoldDB" id="A0A382IYV1"/>
<protein>
    <submittedName>
        <fullName evidence="1">Uncharacterized protein</fullName>
    </submittedName>
</protein>
<dbReference type="EMBL" id="UINC01070635">
    <property type="protein sequence ID" value="SVC04930.1"/>
    <property type="molecule type" value="Genomic_DNA"/>
</dbReference>
<name>A0A382IYV1_9ZZZZ</name>
<evidence type="ECO:0000313" key="1">
    <source>
        <dbReference type="EMBL" id="SVC04930.1"/>
    </source>
</evidence>
<accession>A0A382IYV1</accession>
<feature type="non-terminal residue" evidence="1">
    <location>
        <position position="92"/>
    </location>
</feature>
<reference evidence="1" key="1">
    <citation type="submission" date="2018-05" db="EMBL/GenBank/DDBJ databases">
        <authorList>
            <person name="Lanie J.A."/>
            <person name="Ng W.-L."/>
            <person name="Kazmierczak K.M."/>
            <person name="Andrzejewski T.M."/>
            <person name="Davidsen T.M."/>
            <person name="Wayne K.J."/>
            <person name="Tettelin H."/>
            <person name="Glass J.I."/>
            <person name="Rusch D."/>
            <person name="Podicherti R."/>
            <person name="Tsui H.-C.T."/>
            <person name="Winkler M.E."/>
        </authorList>
    </citation>
    <scope>NUCLEOTIDE SEQUENCE</scope>
</reference>
<proteinExistence type="predicted"/>